<protein>
    <submittedName>
        <fullName evidence="1">Uncharacterized protein</fullName>
    </submittedName>
</protein>
<dbReference type="AlphaFoldDB" id="X1A4W1"/>
<name>X1A4W1_9ZZZZ</name>
<accession>X1A4W1</accession>
<comment type="caution">
    <text evidence="1">The sequence shown here is derived from an EMBL/GenBank/DDBJ whole genome shotgun (WGS) entry which is preliminary data.</text>
</comment>
<proteinExistence type="predicted"/>
<sequence length="73" mass="8401">MEESGVSTSESLKEFIRSIFNEQDKGLTIRYDKEKDIFILRYVFNMNGKGYLGLMPLTRIEADNLAGYILSMV</sequence>
<organism evidence="1">
    <name type="scientific">marine sediment metagenome</name>
    <dbReference type="NCBI Taxonomy" id="412755"/>
    <lineage>
        <taxon>unclassified sequences</taxon>
        <taxon>metagenomes</taxon>
        <taxon>ecological metagenomes</taxon>
    </lineage>
</organism>
<reference evidence="1" key="1">
    <citation type="journal article" date="2014" name="Front. Microbiol.">
        <title>High frequency of phylogenetically diverse reductive dehalogenase-homologous genes in deep subseafloor sedimentary metagenomes.</title>
        <authorList>
            <person name="Kawai M."/>
            <person name="Futagami T."/>
            <person name="Toyoda A."/>
            <person name="Takaki Y."/>
            <person name="Nishi S."/>
            <person name="Hori S."/>
            <person name="Arai W."/>
            <person name="Tsubouchi T."/>
            <person name="Morono Y."/>
            <person name="Uchiyama I."/>
            <person name="Ito T."/>
            <person name="Fujiyama A."/>
            <person name="Inagaki F."/>
            <person name="Takami H."/>
        </authorList>
    </citation>
    <scope>NUCLEOTIDE SEQUENCE</scope>
    <source>
        <strain evidence="1">Expedition CK06-06</strain>
    </source>
</reference>
<evidence type="ECO:0000313" key="1">
    <source>
        <dbReference type="EMBL" id="GAG55236.1"/>
    </source>
</evidence>
<dbReference type="EMBL" id="BART01008567">
    <property type="protein sequence ID" value="GAG55236.1"/>
    <property type="molecule type" value="Genomic_DNA"/>
</dbReference>
<gene>
    <name evidence="1" type="ORF">S01H4_19243</name>
</gene>